<sequence>MVPEVMRAMVLTGHGGIDKLVYREDYPVPSLASGQVLISVKASSVNNTDINTRTGWYSPGVTGALTPEIGLRGLQQEDADMTWDRNPLGFPRVQGAAIAGEIVAVGEGVPADRTGERVIVDPVIRDARLPRWARGVVFVGSECDGGYAEYAAVAAENAFPVRTELSDAELACFPCAYSTAEEMLQRTQVHEGETVLVTGASGGVGSANVQLARLRGARVVAVAGASKEAAVRELGADFFIPREEGDLAGAVHRLVGERSVDVVADVTGGPALTDMLRVLRRGGRYVTGGAIAGPVPPIDLRDLIYKDLTMIGVANPERDSFVELVRHIESGELRPVVDKVFPLRELPRAHEYFVRKAHVGKVVIAVSE</sequence>
<dbReference type="Pfam" id="PF00107">
    <property type="entry name" value="ADH_zinc_N"/>
    <property type="match status" value="1"/>
</dbReference>
<dbReference type="SUPFAM" id="SSF51735">
    <property type="entry name" value="NAD(P)-binding Rossmann-fold domains"/>
    <property type="match status" value="1"/>
</dbReference>
<dbReference type="Proteomes" id="UP001180737">
    <property type="component" value="Unassembled WGS sequence"/>
</dbReference>
<dbReference type="InterPro" id="IPR036291">
    <property type="entry name" value="NAD(P)-bd_dom_sf"/>
</dbReference>
<organism evidence="8 9">
    <name type="scientific">Streptomyces gottesmaniae</name>
    <dbReference type="NCBI Taxonomy" id="3075518"/>
    <lineage>
        <taxon>Bacteria</taxon>
        <taxon>Bacillati</taxon>
        <taxon>Actinomycetota</taxon>
        <taxon>Actinomycetes</taxon>
        <taxon>Kitasatosporales</taxon>
        <taxon>Streptomycetaceae</taxon>
        <taxon>Streptomyces</taxon>
    </lineage>
</organism>
<evidence type="ECO:0000256" key="6">
    <source>
        <dbReference type="ARBA" id="ARBA00022990"/>
    </source>
</evidence>
<dbReference type="InterPro" id="IPR002364">
    <property type="entry name" value="Quin_OxRdtase/zeta-crystal_CS"/>
</dbReference>
<proteinExistence type="predicted"/>
<evidence type="ECO:0000313" key="8">
    <source>
        <dbReference type="EMBL" id="MDT0570263.1"/>
    </source>
</evidence>
<dbReference type="CDD" id="cd08274">
    <property type="entry name" value="MDR9"/>
    <property type="match status" value="1"/>
</dbReference>
<dbReference type="PANTHER" id="PTHR44154">
    <property type="entry name" value="QUINONE OXIDOREDUCTASE"/>
    <property type="match status" value="1"/>
</dbReference>
<keyword evidence="9" id="KW-1185">Reference proteome</keyword>
<dbReference type="PANTHER" id="PTHR44154:SF1">
    <property type="entry name" value="QUINONE OXIDOREDUCTASE"/>
    <property type="match status" value="1"/>
</dbReference>
<dbReference type="Gene3D" id="3.40.50.720">
    <property type="entry name" value="NAD(P)-binding Rossmann-like Domain"/>
    <property type="match status" value="1"/>
</dbReference>
<dbReference type="InterPro" id="IPR013149">
    <property type="entry name" value="ADH-like_C"/>
</dbReference>
<keyword evidence="4" id="KW-0521">NADP</keyword>
<dbReference type="Gene3D" id="3.90.180.10">
    <property type="entry name" value="Medium-chain alcohol dehydrogenases, catalytic domain"/>
    <property type="match status" value="1"/>
</dbReference>
<evidence type="ECO:0000256" key="2">
    <source>
        <dbReference type="ARBA" id="ARBA00011881"/>
    </source>
</evidence>
<dbReference type="InterPro" id="IPR051603">
    <property type="entry name" value="Zinc-ADH_QOR/CCCR"/>
</dbReference>
<dbReference type="RefSeq" id="WP_033530224.1">
    <property type="nucleotide sequence ID" value="NZ_JAVRFJ010000020.1"/>
</dbReference>
<comment type="subcellular location">
    <subcellularLocation>
        <location evidence="1">Cytoplasm</location>
    </subcellularLocation>
</comment>
<gene>
    <name evidence="8" type="ORF">RM704_22785</name>
</gene>
<evidence type="ECO:0000256" key="1">
    <source>
        <dbReference type="ARBA" id="ARBA00004496"/>
    </source>
</evidence>
<keyword evidence="6" id="KW-0007">Acetylation</keyword>
<evidence type="ECO:0000259" key="7">
    <source>
        <dbReference type="SMART" id="SM00829"/>
    </source>
</evidence>
<feature type="domain" description="Enoyl reductase (ER)" evidence="7">
    <location>
        <begin position="15"/>
        <end position="364"/>
    </location>
</feature>
<comment type="subunit">
    <text evidence="2">Homotetramer.</text>
</comment>
<reference evidence="8" key="1">
    <citation type="submission" date="2024-05" db="EMBL/GenBank/DDBJ databases">
        <title>30 novel species of actinomycetes from the DSMZ collection.</title>
        <authorList>
            <person name="Nouioui I."/>
        </authorList>
    </citation>
    <scope>NUCLEOTIDE SEQUENCE</scope>
    <source>
        <strain evidence="8">DSM 3412</strain>
    </source>
</reference>
<evidence type="ECO:0000256" key="4">
    <source>
        <dbReference type="ARBA" id="ARBA00022857"/>
    </source>
</evidence>
<dbReference type="EMBL" id="JAVRFJ010000020">
    <property type="protein sequence ID" value="MDT0570263.1"/>
    <property type="molecule type" value="Genomic_DNA"/>
</dbReference>
<evidence type="ECO:0000313" key="9">
    <source>
        <dbReference type="Proteomes" id="UP001180737"/>
    </source>
</evidence>
<dbReference type="PROSITE" id="PS01162">
    <property type="entry name" value="QOR_ZETA_CRYSTAL"/>
    <property type="match status" value="1"/>
</dbReference>
<dbReference type="Pfam" id="PF08240">
    <property type="entry name" value="ADH_N"/>
    <property type="match status" value="1"/>
</dbReference>
<evidence type="ECO:0000256" key="3">
    <source>
        <dbReference type="ARBA" id="ARBA00022490"/>
    </source>
</evidence>
<evidence type="ECO:0000256" key="5">
    <source>
        <dbReference type="ARBA" id="ARBA00022884"/>
    </source>
</evidence>
<dbReference type="SUPFAM" id="SSF50129">
    <property type="entry name" value="GroES-like"/>
    <property type="match status" value="1"/>
</dbReference>
<comment type="caution">
    <text evidence="8">The sequence shown here is derived from an EMBL/GenBank/DDBJ whole genome shotgun (WGS) entry which is preliminary data.</text>
</comment>
<protein>
    <submittedName>
        <fullName evidence="8">Alcohol dehydrogenase family protein</fullName>
    </submittedName>
</protein>
<accession>A0ABU2Z0Z9</accession>
<name>A0ABU2Z0Z9_9ACTN</name>
<dbReference type="SMART" id="SM00829">
    <property type="entry name" value="PKS_ER"/>
    <property type="match status" value="1"/>
</dbReference>
<keyword evidence="3" id="KW-0963">Cytoplasm</keyword>
<dbReference type="InterPro" id="IPR020843">
    <property type="entry name" value="ER"/>
</dbReference>
<keyword evidence="5" id="KW-0694">RNA-binding</keyword>
<dbReference type="InterPro" id="IPR013154">
    <property type="entry name" value="ADH-like_N"/>
</dbReference>
<dbReference type="InterPro" id="IPR011032">
    <property type="entry name" value="GroES-like_sf"/>
</dbReference>